<proteinExistence type="predicted"/>
<dbReference type="EMBL" id="SDHZ01000003">
    <property type="protein sequence ID" value="RXK81887.1"/>
    <property type="molecule type" value="Genomic_DNA"/>
</dbReference>
<name>A0A4Q1D416_9BACT</name>
<sequence length="155" mass="17227">MKPLLAIAFSCLLLASCSKDKSPVTPALDNSHPLIGTWQPIGELNTPQAPQYGVVYYYPENERSYMTFTQSYKLYIRNYNSATVFKTIYKLIPPLAAGGDTTLSMGEYNSADVLPSRYVFTHDTMILSGGSTMAPYVAHYYKKISSDTSLLLQSK</sequence>
<organism evidence="1 2">
    <name type="scientific">Filimonas effusa</name>
    <dbReference type="NCBI Taxonomy" id="2508721"/>
    <lineage>
        <taxon>Bacteria</taxon>
        <taxon>Pseudomonadati</taxon>
        <taxon>Bacteroidota</taxon>
        <taxon>Chitinophagia</taxon>
        <taxon>Chitinophagales</taxon>
        <taxon>Chitinophagaceae</taxon>
        <taxon>Filimonas</taxon>
    </lineage>
</organism>
<dbReference type="AlphaFoldDB" id="A0A4Q1D416"/>
<accession>A0A4Q1D416</accession>
<reference evidence="1 2" key="1">
    <citation type="submission" date="2019-01" db="EMBL/GenBank/DDBJ databases">
        <title>Filimonas sp. strain TTM-71.</title>
        <authorList>
            <person name="Chen W.-M."/>
        </authorList>
    </citation>
    <scope>NUCLEOTIDE SEQUENCE [LARGE SCALE GENOMIC DNA]</scope>
    <source>
        <strain evidence="1 2">TTM-71</strain>
    </source>
</reference>
<keyword evidence="2" id="KW-1185">Reference proteome</keyword>
<dbReference type="Proteomes" id="UP000290545">
    <property type="component" value="Unassembled WGS sequence"/>
</dbReference>
<gene>
    <name evidence="1" type="ORF">ESB13_19065</name>
</gene>
<protein>
    <submittedName>
        <fullName evidence="1">Uncharacterized protein</fullName>
    </submittedName>
</protein>
<dbReference type="RefSeq" id="WP_129005284.1">
    <property type="nucleotide sequence ID" value="NZ_SDHZ01000003.1"/>
</dbReference>
<evidence type="ECO:0000313" key="2">
    <source>
        <dbReference type="Proteomes" id="UP000290545"/>
    </source>
</evidence>
<dbReference type="PROSITE" id="PS51257">
    <property type="entry name" value="PROKAR_LIPOPROTEIN"/>
    <property type="match status" value="1"/>
</dbReference>
<evidence type="ECO:0000313" key="1">
    <source>
        <dbReference type="EMBL" id="RXK81887.1"/>
    </source>
</evidence>
<comment type="caution">
    <text evidence="1">The sequence shown here is derived from an EMBL/GenBank/DDBJ whole genome shotgun (WGS) entry which is preliminary data.</text>
</comment>